<evidence type="ECO:0000313" key="3">
    <source>
        <dbReference type="Proteomes" id="UP001595556"/>
    </source>
</evidence>
<evidence type="ECO:0000256" key="1">
    <source>
        <dbReference type="SAM" id="Phobius"/>
    </source>
</evidence>
<protein>
    <submittedName>
        <fullName evidence="2">Uncharacterized protein</fullName>
    </submittedName>
</protein>
<keyword evidence="1" id="KW-0812">Transmembrane</keyword>
<name>A0ABV7H2W6_9BURK</name>
<reference evidence="3" key="1">
    <citation type="journal article" date="2019" name="Int. J. Syst. Evol. Microbiol.">
        <title>The Global Catalogue of Microorganisms (GCM) 10K type strain sequencing project: providing services to taxonomists for standard genome sequencing and annotation.</title>
        <authorList>
            <consortium name="The Broad Institute Genomics Platform"/>
            <consortium name="The Broad Institute Genome Sequencing Center for Infectious Disease"/>
            <person name="Wu L."/>
            <person name="Ma J."/>
        </authorList>
    </citation>
    <scope>NUCLEOTIDE SEQUENCE [LARGE SCALE GENOMIC DNA]</scope>
    <source>
        <strain evidence="3">KCTC 52168</strain>
    </source>
</reference>
<organism evidence="2 3">
    <name type="scientific">Piscinibacterium candidicorallinum</name>
    <dbReference type="NCBI Taxonomy" id="1793872"/>
    <lineage>
        <taxon>Bacteria</taxon>
        <taxon>Pseudomonadati</taxon>
        <taxon>Pseudomonadota</taxon>
        <taxon>Betaproteobacteria</taxon>
        <taxon>Burkholderiales</taxon>
        <taxon>Piscinibacterium</taxon>
    </lineage>
</organism>
<dbReference type="Proteomes" id="UP001595556">
    <property type="component" value="Unassembled WGS sequence"/>
</dbReference>
<dbReference type="RefSeq" id="WP_377303514.1">
    <property type="nucleotide sequence ID" value="NZ_CP180191.1"/>
</dbReference>
<feature type="transmembrane region" description="Helical" evidence="1">
    <location>
        <begin position="230"/>
        <end position="252"/>
    </location>
</feature>
<comment type="caution">
    <text evidence="2">The sequence shown here is derived from an EMBL/GenBank/DDBJ whole genome shotgun (WGS) entry which is preliminary data.</text>
</comment>
<evidence type="ECO:0000313" key="2">
    <source>
        <dbReference type="EMBL" id="MFC3147977.1"/>
    </source>
</evidence>
<accession>A0ABV7H2W6</accession>
<sequence length="272" mass="29274">MTVDWFNVISLLIGVGVSYVIFRLQTKTVLPSYGFRAVGALGKDEYHDPVLQTAASDLVMTYKGEVVPRLAVAEIVFWNAGNAPLRGDDVSKSEPVRLILRDEGRILEARIIKTAGVGCGFKLEPLSDSHPGEVPLSFSHMNPGDGCVLQVLHTAPSWGVYLTGGLVGTTISFRPIGWRGLRHRRNLRLPITLIAASSFLLFAAIAPTSTLDALRESIGVSAVSEGTRQMASRIAVGVMGLSMIFLGAYAIWQGRDRSASVPKGLLGDDGER</sequence>
<keyword evidence="1" id="KW-1133">Transmembrane helix</keyword>
<keyword evidence="1" id="KW-0472">Membrane</keyword>
<proteinExistence type="predicted"/>
<gene>
    <name evidence="2" type="ORF">ACFOEN_10010</name>
</gene>
<keyword evidence="3" id="KW-1185">Reference proteome</keyword>
<feature type="transmembrane region" description="Helical" evidence="1">
    <location>
        <begin position="6"/>
        <end position="22"/>
    </location>
</feature>
<feature type="transmembrane region" description="Helical" evidence="1">
    <location>
        <begin position="189"/>
        <end position="210"/>
    </location>
</feature>
<dbReference type="EMBL" id="JBHRTI010000004">
    <property type="protein sequence ID" value="MFC3147977.1"/>
    <property type="molecule type" value="Genomic_DNA"/>
</dbReference>